<dbReference type="RefSeq" id="WP_017742295.1">
    <property type="nucleotide sequence ID" value="NZ_KQ976354.1"/>
</dbReference>
<evidence type="ECO:0008006" key="3">
    <source>
        <dbReference type="Google" id="ProtNLM"/>
    </source>
</evidence>
<name>A0A139WU57_9CYAN</name>
<dbReference type="Gene3D" id="2.40.70.10">
    <property type="entry name" value="Acid Proteases"/>
    <property type="match status" value="1"/>
</dbReference>
<proteinExistence type="predicted"/>
<reference evidence="1 2" key="1">
    <citation type="journal article" date="2013" name="Genome Biol. Evol.">
        <title>Genomes of Stigonematalean cyanobacteria (subsection V) and the evolution of oxygenic photosynthesis from prokaryotes to plastids.</title>
        <authorList>
            <person name="Dagan T."/>
            <person name="Roettger M."/>
            <person name="Stucken K."/>
            <person name="Landan G."/>
            <person name="Koch R."/>
            <person name="Major P."/>
            <person name="Gould S.B."/>
            <person name="Goremykin V.V."/>
            <person name="Rippka R."/>
            <person name="Tandeau de Marsac N."/>
            <person name="Gugger M."/>
            <person name="Lockhart P.J."/>
            <person name="Allen J.F."/>
            <person name="Brune I."/>
            <person name="Maus I."/>
            <person name="Puhler A."/>
            <person name="Martin W.F."/>
        </authorList>
    </citation>
    <scope>NUCLEOTIDE SEQUENCE [LARGE SCALE GENOMIC DNA]</scope>
    <source>
        <strain evidence="1 2">PCC 7110</strain>
    </source>
</reference>
<comment type="caution">
    <text evidence="1">The sequence shown here is derived from an EMBL/GenBank/DDBJ whole genome shotgun (WGS) entry which is preliminary data.</text>
</comment>
<sequence>MRFKYSTTNPSQNEFDSLPRIPLILHINERLVEVVGLVDSGATINVLPYEIGVQLDGVWDDSKAILRLAGNLSNQPAMPLFAIAQIGDFAPVRLAFAWVKSANAPLILGQTNFFLEFDVCFYRSKQEFEVKPRQE</sequence>
<evidence type="ECO:0000313" key="2">
    <source>
        <dbReference type="Proteomes" id="UP000076925"/>
    </source>
</evidence>
<organism evidence="1 2">
    <name type="scientific">Scytonema hofmannii PCC 7110</name>
    <dbReference type="NCBI Taxonomy" id="128403"/>
    <lineage>
        <taxon>Bacteria</taxon>
        <taxon>Bacillati</taxon>
        <taxon>Cyanobacteriota</taxon>
        <taxon>Cyanophyceae</taxon>
        <taxon>Nostocales</taxon>
        <taxon>Scytonemataceae</taxon>
        <taxon>Scytonema</taxon>
    </lineage>
</organism>
<dbReference type="Proteomes" id="UP000076925">
    <property type="component" value="Unassembled WGS sequence"/>
</dbReference>
<dbReference type="EMBL" id="ANNX02000048">
    <property type="protein sequence ID" value="KYC35961.1"/>
    <property type="molecule type" value="Genomic_DNA"/>
</dbReference>
<gene>
    <name evidence="1" type="ORF">WA1_49015</name>
</gene>
<dbReference type="STRING" id="128403.WA1_49015"/>
<keyword evidence="2" id="KW-1185">Reference proteome</keyword>
<dbReference type="AlphaFoldDB" id="A0A139WU57"/>
<protein>
    <recommendedName>
        <fullName evidence="3">Peptidase A2 domain-containing protein</fullName>
    </recommendedName>
</protein>
<evidence type="ECO:0000313" key="1">
    <source>
        <dbReference type="EMBL" id="KYC35961.1"/>
    </source>
</evidence>
<dbReference type="OrthoDB" id="530362at2"/>
<accession>A0A139WU57</accession>
<dbReference type="InterPro" id="IPR021109">
    <property type="entry name" value="Peptidase_aspartic_dom_sf"/>
</dbReference>